<sequence>LFQLRTNHAPLNKHLFRIKGNADEPESPICPSCKAKEETVHHFLIACPAHQRQRDALIRALGRKANSLPALLSDEKCTSALFKYIASTRRFEQTFGDVTPPKKP</sequence>
<proteinExistence type="predicted"/>
<evidence type="ECO:0000313" key="1">
    <source>
        <dbReference type="EMBL" id="KAH7916939.1"/>
    </source>
</evidence>
<comment type="caution">
    <text evidence="1">The sequence shown here is derived from an EMBL/GenBank/DDBJ whole genome shotgun (WGS) entry which is preliminary data.</text>
</comment>
<accession>A0ACB8AVC7</accession>
<feature type="non-terminal residue" evidence="1">
    <location>
        <position position="1"/>
    </location>
</feature>
<evidence type="ECO:0000313" key="2">
    <source>
        <dbReference type="Proteomes" id="UP000790709"/>
    </source>
</evidence>
<organism evidence="1 2">
    <name type="scientific">Leucogyrophana mollusca</name>
    <dbReference type="NCBI Taxonomy" id="85980"/>
    <lineage>
        <taxon>Eukaryota</taxon>
        <taxon>Fungi</taxon>
        <taxon>Dikarya</taxon>
        <taxon>Basidiomycota</taxon>
        <taxon>Agaricomycotina</taxon>
        <taxon>Agaricomycetes</taxon>
        <taxon>Agaricomycetidae</taxon>
        <taxon>Boletales</taxon>
        <taxon>Boletales incertae sedis</taxon>
        <taxon>Leucogyrophana</taxon>
    </lineage>
</organism>
<name>A0ACB8AVC7_9AGAM</name>
<reference evidence="1" key="1">
    <citation type="journal article" date="2021" name="New Phytol.">
        <title>Evolutionary innovations through gain and loss of genes in the ectomycorrhizal Boletales.</title>
        <authorList>
            <person name="Wu G."/>
            <person name="Miyauchi S."/>
            <person name="Morin E."/>
            <person name="Kuo A."/>
            <person name="Drula E."/>
            <person name="Varga T."/>
            <person name="Kohler A."/>
            <person name="Feng B."/>
            <person name="Cao Y."/>
            <person name="Lipzen A."/>
            <person name="Daum C."/>
            <person name="Hundley H."/>
            <person name="Pangilinan J."/>
            <person name="Johnson J."/>
            <person name="Barry K."/>
            <person name="LaButti K."/>
            <person name="Ng V."/>
            <person name="Ahrendt S."/>
            <person name="Min B."/>
            <person name="Choi I.G."/>
            <person name="Park H."/>
            <person name="Plett J.M."/>
            <person name="Magnuson J."/>
            <person name="Spatafora J.W."/>
            <person name="Nagy L.G."/>
            <person name="Henrissat B."/>
            <person name="Grigoriev I.V."/>
            <person name="Yang Z.L."/>
            <person name="Xu J."/>
            <person name="Martin F.M."/>
        </authorList>
    </citation>
    <scope>NUCLEOTIDE SEQUENCE</scope>
    <source>
        <strain evidence="1">KUC20120723A-06</strain>
    </source>
</reference>
<dbReference type="EMBL" id="MU267433">
    <property type="protein sequence ID" value="KAH7916939.1"/>
    <property type="molecule type" value="Genomic_DNA"/>
</dbReference>
<dbReference type="Proteomes" id="UP000790709">
    <property type="component" value="Unassembled WGS sequence"/>
</dbReference>
<protein>
    <submittedName>
        <fullName evidence="1">Uncharacterized protein</fullName>
    </submittedName>
</protein>
<gene>
    <name evidence="1" type="ORF">BV22DRAFT_970327</name>
</gene>
<feature type="non-terminal residue" evidence="1">
    <location>
        <position position="104"/>
    </location>
</feature>
<keyword evidence="2" id="KW-1185">Reference proteome</keyword>